<evidence type="ECO:0000256" key="1">
    <source>
        <dbReference type="ARBA" id="ARBA00004141"/>
    </source>
</evidence>
<comment type="subcellular location">
    <subcellularLocation>
        <location evidence="1">Membrane</location>
        <topology evidence="1">Multi-pass membrane protein</topology>
    </subcellularLocation>
</comment>
<accession>A0A6L5GSB5</accession>
<reference evidence="8" key="1">
    <citation type="journal article" date="2020" name="Appl. Environ. Microbiol.">
        <title>Medium-Chain Fatty Acid Synthesis by 'Candidatus Weimeria bifida' gen. nov., sp. nov., and 'Candidatus Pseudoramibacter fermentans' sp. nov.</title>
        <authorList>
            <person name="Scarborough M.J."/>
            <person name="Myers K.S."/>
            <person name="Donohue T.J."/>
            <person name="Noguera D.R."/>
        </authorList>
    </citation>
    <scope>NUCLEOTIDE SEQUENCE</scope>
    <source>
        <strain evidence="8">EUB1.1</strain>
    </source>
</reference>
<evidence type="ECO:0000256" key="5">
    <source>
        <dbReference type="ARBA" id="ARBA00023136"/>
    </source>
</evidence>
<dbReference type="EMBL" id="VOGB01000004">
    <property type="protein sequence ID" value="MQM73063.1"/>
    <property type="molecule type" value="Genomic_DNA"/>
</dbReference>
<comment type="similarity">
    <text evidence="2">Belongs to the GtrA family.</text>
</comment>
<feature type="transmembrane region" description="Helical" evidence="6">
    <location>
        <begin position="15"/>
        <end position="35"/>
    </location>
</feature>
<evidence type="ECO:0000256" key="6">
    <source>
        <dbReference type="SAM" id="Phobius"/>
    </source>
</evidence>
<keyword evidence="5 6" id="KW-0472">Membrane</keyword>
<keyword evidence="3 6" id="KW-0812">Transmembrane</keyword>
<comment type="caution">
    <text evidence="8">The sequence shown here is derived from an EMBL/GenBank/DDBJ whole genome shotgun (WGS) entry which is preliminary data.</text>
</comment>
<feature type="transmembrane region" description="Helical" evidence="6">
    <location>
        <begin position="47"/>
        <end position="67"/>
    </location>
</feature>
<name>A0A6L5GSB5_9FIRM</name>
<evidence type="ECO:0000256" key="3">
    <source>
        <dbReference type="ARBA" id="ARBA00022692"/>
    </source>
</evidence>
<evidence type="ECO:0000256" key="4">
    <source>
        <dbReference type="ARBA" id="ARBA00022989"/>
    </source>
</evidence>
<sequence length="144" mass="16676">MKKYIYSLYIKYKEIINYLIVGVLTTIISLAVYYLCTITFLNPKNAFQLQLANVISWIVSVTFAYFTNRKYVFESKNPHIFKEASAFFLARVGTLLMDMGIMFLCVTLMGMNDKIAKLISQVVVIISNYIFSKLFVFKKGQNEK</sequence>
<dbReference type="AlphaFoldDB" id="A0A6L5GSB5"/>
<dbReference type="PANTHER" id="PTHR38459:SF5">
    <property type="entry name" value="CELL WALL TEICHOIC ACID GLYCOSYLATION PROTEIN GTCA"/>
    <property type="match status" value="1"/>
</dbReference>
<evidence type="ECO:0000313" key="8">
    <source>
        <dbReference type="EMBL" id="MQM73063.1"/>
    </source>
</evidence>
<feature type="transmembrane region" description="Helical" evidence="6">
    <location>
        <begin position="88"/>
        <end position="109"/>
    </location>
</feature>
<evidence type="ECO:0000313" key="9">
    <source>
        <dbReference type="Proteomes" id="UP000473648"/>
    </source>
</evidence>
<proteinExistence type="inferred from homology"/>
<evidence type="ECO:0000256" key="2">
    <source>
        <dbReference type="ARBA" id="ARBA00009399"/>
    </source>
</evidence>
<dbReference type="PANTHER" id="PTHR38459">
    <property type="entry name" value="PROPHAGE BACTOPRENOL-LINKED GLUCOSE TRANSLOCASE HOMOLOG"/>
    <property type="match status" value="1"/>
</dbReference>
<feature type="transmembrane region" description="Helical" evidence="6">
    <location>
        <begin position="115"/>
        <end position="136"/>
    </location>
</feature>
<evidence type="ECO:0000259" key="7">
    <source>
        <dbReference type="Pfam" id="PF04138"/>
    </source>
</evidence>
<keyword evidence="9" id="KW-1185">Reference proteome</keyword>
<dbReference type="Proteomes" id="UP000473648">
    <property type="component" value="Unassembled WGS sequence"/>
</dbReference>
<dbReference type="Pfam" id="PF04138">
    <property type="entry name" value="GtrA_DPMS_TM"/>
    <property type="match status" value="1"/>
</dbReference>
<feature type="domain" description="GtrA/DPMS transmembrane" evidence="7">
    <location>
        <begin position="18"/>
        <end position="137"/>
    </location>
</feature>
<keyword evidence="4 6" id="KW-1133">Transmembrane helix</keyword>
<protein>
    <submittedName>
        <fullName evidence="8">GtrA family protein</fullName>
    </submittedName>
</protein>
<organism evidence="8 9">
    <name type="scientific">Candidatus Pseudoramibacter fermentans</name>
    <dbReference type="NCBI Taxonomy" id="2594427"/>
    <lineage>
        <taxon>Bacteria</taxon>
        <taxon>Bacillati</taxon>
        <taxon>Bacillota</taxon>
        <taxon>Clostridia</taxon>
        <taxon>Eubacteriales</taxon>
        <taxon>Eubacteriaceae</taxon>
        <taxon>Pseudoramibacter</taxon>
    </lineage>
</organism>
<dbReference type="InterPro" id="IPR051401">
    <property type="entry name" value="GtrA_CellWall_Glycosyl"/>
</dbReference>
<dbReference type="GO" id="GO:0005886">
    <property type="term" value="C:plasma membrane"/>
    <property type="evidence" value="ECO:0007669"/>
    <property type="project" value="TreeGrafter"/>
</dbReference>
<dbReference type="GO" id="GO:0000271">
    <property type="term" value="P:polysaccharide biosynthetic process"/>
    <property type="evidence" value="ECO:0007669"/>
    <property type="project" value="InterPro"/>
</dbReference>
<dbReference type="InterPro" id="IPR007267">
    <property type="entry name" value="GtrA_DPMS_TM"/>
</dbReference>
<gene>
    <name evidence="8" type="ORF">FRC53_06530</name>
</gene>